<protein>
    <recommendedName>
        <fullName evidence="10">Beta-monoglucosyldiacylglycerol synthase</fullName>
        <ecNumber evidence="9">2.4.1.336</ecNumber>
    </recommendedName>
    <alternativeName>
        <fullName evidence="11">UDP-glucose:1,2-diacylglycerol 3-beta-D-glucosyltransferase</fullName>
    </alternativeName>
</protein>
<keyword evidence="6 12" id="KW-1133">Transmembrane helix</keyword>
<dbReference type="GO" id="GO:0016758">
    <property type="term" value="F:hexosyltransferase activity"/>
    <property type="evidence" value="ECO:0007669"/>
    <property type="project" value="TreeGrafter"/>
</dbReference>
<dbReference type="AlphaFoldDB" id="A0A8J2YIA9"/>
<dbReference type="Gene3D" id="3.20.20.80">
    <property type="entry name" value="Glycosidases"/>
    <property type="match status" value="1"/>
</dbReference>
<evidence type="ECO:0000256" key="5">
    <source>
        <dbReference type="ARBA" id="ARBA00022842"/>
    </source>
</evidence>
<dbReference type="InterPro" id="IPR050321">
    <property type="entry name" value="Glycosyltr_2/OpgH_subfam"/>
</dbReference>
<evidence type="ECO:0000313" key="13">
    <source>
        <dbReference type="EMBL" id="GGE44953.1"/>
    </source>
</evidence>
<dbReference type="SUPFAM" id="SSF53448">
    <property type="entry name" value="Nucleotide-diphospho-sugar transferases"/>
    <property type="match status" value="1"/>
</dbReference>
<dbReference type="InterPro" id="IPR029044">
    <property type="entry name" value="Nucleotide-diphossugar_trans"/>
</dbReference>
<reference evidence="13" key="1">
    <citation type="journal article" date="2014" name="Int. J. Syst. Evol. Microbiol.">
        <title>Complete genome sequence of Corynebacterium casei LMG S-19264T (=DSM 44701T), isolated from a smear-ripened cheese.</title>
        <authorList>
            <consortium name="US DOE Joint Genome Institute (JGI-PGF)"/>
            <person name="Walter F."/>
            <person name="Albersmeier A."/>
            <person name="Kalinowski J."/>
            <person name="Ruckert C."/>
        </authorList>
    </citation>
    <scope>NUCLEOTIDE SEQUENCE</scope>
    <source>
        <strain evidence="13">CCM 7684</strain>
    </source>
</reference>
<dbReference type="Gene3D" id="3.90.550.10">
    <property type="entry name" value="Spore Coat Polysaccharide Biosynthesis Protein SpsA, Chain A"/>
    <property type="match status" value="1"/>
</dbReference>
<dbReference type="InterPro" id="IPR017853">
    <property type="entry name" value="GH"/>
</dbReference>
<evidence type="ECO:0000256" key="7">
    <source>
        <dbReference type="ARBA" id="ARBA00023136"/>
    </source>
</evidence>
<keyword evidence="7 12" id="KW-0472">Membrane</keyword>
<dbReference type="GO" id="GO:0005886">
    <property type="term" value="C:plasma membrane"/>
    <property type="evidence" value="ECO:0007669"/>
    <property type="project" value="TreeGrafter"/>
</dbReference>
<evidence type="ECO:0000256" key="12">
    <source>
        <dbReference type="SAM" id="Phobius"/>
    </source>
</evidence>
<evidence type="ECO:0000256" key="8">
    <source>
        <dbReference type="ARBA" id="ARBA00053004"/>
    </source>
</evidence>
<comment type="caution">
    <text evidence="13">The sequence shown here is derived from an EMBL/GenBank/DDBJ whole genome shotgun (WGS) entry which is preliminary data.</text>
</comment>
<dbReference type="EMBL" id="BMCP01000002">
    <property type="protein sequence ID" value="GGE44953.1"/>
    <property type="molecule type" value="Genomic_DNA"/>
</dbReference>
<evidence type="ECO:0000256" key="11">
    <source>
        <dbReference type="ARBA" id="ARBA00078564"/>
    </source>
</evidence>
<feature type="transmembrane region" description="Helical" evidence="12">
    <location>
        <begin position="811"/>
        <end position="830"/>
    </location>
</feature>
<evidence type="ECO:0000256" key="6">
    <source>
        <dbReference type="ARBA" id="ARBA00022989"/>
    </source>
</evidence>
<dbReference type="PANTHER" id="PTHR43867:SF4">
    <property type="entry name" value="BETA-(1-3)-GLUCOSYL TRANSFERASE"/>
    <property type="match status" value="1"/>
</dbReference>
<evidence type="ECO:0000256" key="10">
    <source>
        <dbReference type="ARBA" id="ARBA00068721"/>
    </source>
</evidence>
<feature type="transmembrane region" description="Helical" evidence="12">
    <location>
        <begin position="763"/>
        <end position="784"/>
    </location>
</feature>
<evidence type="ECO:0000256" key="2">
    <source>
        <dbReference type="ARBA" id="ARBA00022676"/>
    </source>
</evidence>
<keyword evidence="14" id="KW-1185">Reference proteome</keyword>
<feature type="transmembrane region" description="Helical" evidence="12">
    <location>
        <begin position="696"/>
        <end position="719"/>
    </location>
</feature>
<evidence type="ECO:0000256" key="3">
    <source>
        <dbReference type="ARBA" id="ARBA00022679"/>
    </source>
</evidence>
<evidence type="ECO:0000256" key="9">
    <source>
        <dbReference type="ARBA" id="ARBA00066964"/>
    </source>
</evidence>
<dbReference type="PANTHER" id="PTHR43867">
    <property type="entry name" value="CELLULOSE SYNTHASE CATALYTIC SUBUNIT A [UDP-FORMING]"/>
    <property type="match status" value="1"/>
</dbReference>
<feature type="transmembrane region" description="Helical" evidence="12">
    <location>
        <begin position="842"/>
        <end position="862"/>
    </location>
</feature>
<accession>A0A8J2YIA9</accession>
<gene>
    <name evidence="13" type="primary">ndvB</name>
    <name evidence="13" type="ORF">GCM10007276_22590</name>
</gene>
<dbReference type="Pfam" id="PF13641">
    <property type="entry name" value="Glyco_tranf_2_3"/>
    <property type="match status" value="1"/>
</dbReference>
<keyword evidence="2" id="KW-0328">Glycosyltransferase</keyword>
<evidence type="ECO:0000256" key="4">
    <source>
        <dbReference type="ARBA" id="ARBA00022692"/>
    </source>
</evidence>
<dbReference type="SUPFAM" id="SSF51445">
    <property type="entry name" value="(Trans)glycosidases"/>
    <property type="match status" value="1"/>
</dbReference>
<comment type="catalytic activity">
    <reaction evidence="8">
        <text>a 1,2-diacyl-sn-glycerol + UDP-alpha-D-glucose = a 1,2-diacyl-3-O-(beta-D-glucopyranosyl)-sn-glycerol + UDP + H(+)</text>
        <dbReference type="Rhea" id="RHEA:17285"/>
        <dbReference type="ChEBI" id="CHEBI:15378"/>
        <dbReference type="ChEBI" id="CHEBI:17815"/>
        <dbReference type="ChEBI" id="CHEBI:58223"/>
        <dbReference type="ChEBI" id="CHEBI:58885"/>
        <dbReference type="ChEBI" id="CHEBI:75799"/>
        <dbReference type="EC" id="2.4.1.336"/>
    </reaction>
</comment>
<organism evidence="13 14">
    <name type="scientific">Agaricicola taiwanensis</name>
    <dbReference type="NCBI Taxonomy" id="591372"/>
    <lineage>
        <taxon>Bacteria</taxon>
        <taxon>Pseudomonadati</taxon>
        <taxon>Pseudomonadota</taxon>
        <taxon>Alphaproteobacteria</taxon>
        <taxon>Rhodobacterales</taxon>
        <taxon>Paracoccaceae</taxon>
        <taxon>Agaricicola</taxon>
    </lineage>
</organism>
<dbReference type="Proteomes" id="UP000602745">
    <property type="component" value="Unassembled WGS sequence"/>
</dbReference>
<dbReference type="EC" id="2.4.1.336" evidence="9"/>
<feature type="transmembrane region" description="Helical" evidence="12">
    <location>
        <begin position="359"/>
        <end position="381"/>
    </location>
</feature>
<proteinExistence type="predicted"/>
<keyword evidence="5" id="KW-0460">Magnesium</keyword>
<feature type="transmembrane region" description="Helical" evidence="12">
    <location>
        <begin position="387"/>
        <end position="409"/>
    </location>
</feature>
<keyword evidence="4 12" id="KW-0812">Transmembrane</keyword>
<reference evidence="13" key="2">
    <citation type="submission" date="2020-09" db="EMBL/GenBank/DDBJ databases">
        <authorList>
            <person name="Sun Q."/>
            <person name="Sedlacek I."/>
        </authorList>
    </citation>
    <scope>NUCLEOTIDE SEQUENCE</scope>
    <source>
        <strain evidence="13">CCM 7684</strain>
    </source>
</reference>
<keyword evidence="3 13" id="KW-0808">Transferase</keyword>
<feature type="transmembrane region" description="Helical" evidence="12">
    <location>
        <begin position="334"/>
        <end position="352"/>
    </location>
</feature>
<name>A0A8J2YIA9_9RHOB</name>
<dbReference type="FunFam" id="3.90.550.10:FF:000164">
    <property type="entry name" value="Beta-(1-3)-glucosyl transferase"/>
    <property type="match status" value="1"/>
</dbReference>
<evidence type="ECO:0000313" key="14">
    <source>
        <dbReference type="Proteomes" id="UP000602745"/>
    </source>
</evidence>
<evidence type="ECO:0000256" key="1">
    <source>
        <dbReference type="ARBA" id="ARBA00004141"/>
    </source>
</evidence>
<feature type="transmembrane region" description="Helical" evidence="12">
    <location>
        <begin position="725"/>
        <end position="751"/>
    </location>
</feature>
<sequence length="904" mass="99259">MTPPEGSGNIHKNSHNLPGKLSFTHMRKVVAALVVVACAHGAFWSLTRFSVDAPAAPPRLSSLSFAPYEPSADAEAGESTTRERIEKDLTAVAPYTKSIRTYAVTAGLEHVPELAAEHGLKVTLGAWLDKDDERNEREIKAAVDLARKNPNVSSIVVGNEVVLRNDKTVPEMIEFLRRVKAESPVPITTGEVWHVWMEHPELAAAVDYIAVHILPYWEGMSNKDAVDHAFIIYEKLRRAFPGKHIVIAEFGWPSGGHNIKAAVPGPFEQAETIRSFVARAAMRGVDYNLVEAIDQPWKHFEGSVGPYWGIMNSDRQPKFALNGPITDAAWQTKAGVAILLGFLLSIPIFTLRRPTFAQAASLAVAANAVGAWGALLIDFWLTHYFVLGAQIAMVVGTAFLIPLAIIVLARSEEIANITFGAKPVRLLRRRQDVALTHTPKVSIHIPAYREPPEMLKLTLNSVAALNYPNLECVIVINNTPDPELWQPIEEHCRELGDRFKFVNVEKLEGFKAGALRVALQHTAADAEIIGIIDADYVVSPHWLSDLVPTFSDPRVGIVQAPQDHRDAAQSHLHSWMNTEYAGFFDIGMVERNEIDGIVVHGTMCLIRRAAMIDAGGWSSDTICEDTDLGLAIMERGWVAHYTRVRYGWGLLPDSYEAFRKQRHRWAFGGVQIAVKHMRRFFDDTTLLTSQQRRSYLVGWLSWLGAETVGVGIAIMNLLWVPVVAFGGIAIPEMVLTIPVLVGFAVYLLHFLGLYAQRVKHAPGVTAGAAVAAMSVQLTVARAVFEGLVKQHMPFIRTAKGGATARGRQYPAFWEAILAGLLLGGAALLHVTNTDEIKEINLFAVVLVVQSLPFIGAVVIASLERSRLNDPAFLRAARGRLAALLPLRSQPLPASAAARIEDAKV</sequence>
<comment type="subcellular location">
    <subcellularLocation>
        <location evidence="1">Membrane</location>
        <topology evidence="1">Multi-pass membrane protein</topology>
    </subcellularLocation>
</comment>